<dbReference type="EMBL" id="CM046394">
    <property type="protein sequence ID" value="KAI8545930.1"/>
    <property type="molecule type" value="Genomic_DNA"/>
</dbReference>
<gene>
    <name evidence="1" type="ORF">RHMOL_Rhmol07G0075700</name>
</gene>
<keyword evidence="2" id="KW-1185">Reference proteome</keyword>
<proteinExistence type="predicted"/>
<accession>A0ACC0MY70</accession>
<name>A0ACC0MY70_RHOML</name>
<sequence length="507" mass="56562">MKKGRKAKGSTSGEEEVNEFEDQQNQNLGISITDLPSPLSGDILARLSVKRIFICKRVCKAWRDLISSPEFAKFHFARGEAFPLVRSSDPSCVSRTLYLVEPPEHCSGFDTMCGHPVKMKLDTKLKIPLHNEELVIKSVGDANMNPRSKGGIKLRPQDHELNVVHSCNGFLLLSLPFKYGHVVRESNPVMVCNPITREYINLPAAIKYDESGKLMNSMHCGLGFSQKTNQYKVIRTCGHFARKGTDSGSVTEIHILGTGSWKRIGNAPSTLLHKVGSPTYLNGSLHWLCREDIISTCIMSFDLNNEKFQSLSPPPFTPSTTSPSWNLGVTIGELRGCLCIYDGSGFEQPKVWVMKEYGVQGSWSKEFCLSTQTVGGRCIYGLFFEPISLLRNGAILLFHSLRGALFYRDTKKPDFRFLKFKGYKSFYESVAHIPSFISLKDAVMGDDIAVLNTKSSLVDDIEVAITATTQPNSKMWVGKFSFVWKPLMNVGHTTELQCALHPETQSI</sequence>
<comment type="caution">
    <text evidence="1">The sequence shown here is derived from an EMBL/GenBank/DDBJ whole genome shotgun (WGS) entry which is preliminary data.</text>
</comment>
<dbReference type="Proteomes" id="UP001062846">
    <property type="component" value="Chromosome 7"/>
</dbReference>
<organism evidence="1 2">
    <name type="scientific">Rhododendron molle</name>
    <name type="common">Chinese azalea</name>
    <name type="synonym">Azalea mollis</name>
    <dbReference type="NCBI Taxonomy" id="49168"/>
    <lineage>
        <taxon>Eukaryota</taxon>
        <taxon>Viridiplantae</taxon>
        <taxon>Streptophyta</taxon>
        <taxon>Embryophyta</taxon>
        <taxon>Tracheophyta</taxon>
        <taxon>Spermatophyta</taxon>
        <taxon>Magnoliopsida</taxon>
        <taxon>eudicotyledons</taxon>
        <taxon>Gunneridae</taxon>
        <taxon>Pentapetalae</taxon>
        <taxon>asterids</taxon>
        <taxon>Ericales</taxon>
        <taxon>Ericaceae</taxon>
        <taxon>Ericoideae</taxon>
        <taxon>Rhodoreae</taxon>
        <taxon>Rhododendron</taxon>
    </lineage>
</organism>
<evidence type="ECO:0000313" key="2">
    <source>
        <dbReference type="Proteomes" id="UP001062846"/>
    </source>
</evidence>
<reference evidence="1" key="1">
    <citation type="submission" date="2022-02" db="EMBL/GenBank/DDBJ databases">
        <title>Plant Genome Project.</title>
        <authorList>
            <person name="Zhang R.-G."/>
        </authorList>
    </citation>
    <scope>NUCLEOTIDE SEQUENCE</scope>
    <source>
        <strain evidence="1">AT1</strain>
    </source>
</reference>
<protein>
    <submittedName>
        <fullName evidence="1">Uncharacterized protein</fullName>
    </submittedName>
</protein>
<evidence type="ECO:0000313" key="1">
    <source>
        <dbReference type="EMBL" id="KAI8545930.1"/>
    </source>
</evidence>